<dbReference type="OrthoDB" id="9807210at2"/>
<dbReference type="InterPro" id="IPR050287">
    <property type="entry name" value="MTA/SAH_deaminase"/>
</dbReference>
<evidence type="ECO:0000313" key="3">
    <source>
        <dbReference type="EMBL" id="SDL91298.1"/>
    </source>
</evidence>
<dbReference type="PANTHER" id="PTHR43794:SF11">
    <property type="entry name" value="AMIDOHYDROLASE-RELATED DOMAIN-CONTAINING PROTEIN"/>
    <property type="match status" value="1"/>
</dbReference>
<dbReference type="Proteomes" id="UP000199226">
    <property type="component" value="Unassembled WGS sequence"/>
</dbReference>
<name>A0A1G9NXJ3_9SPHI</name>
<dbReference type="Gene3D" id="3.20.20.140">
    <property type="entry name" value="Metal-dependent hydrolases"/>
    <property type="match status" value="1"/>
</dbReference>
<dbReference type="GO" id="GO:0016787">
    <property type="term" value="F:hydrolase activity"/>
    <property type="evidence" value="ECO:0007669"/>
    <property type="project" value="UniProtKB-KW"/>
</dbReference>
<evidence type="ECO:0000313" key="4">
    <source>
        <dbReference type="Proteomes" id="UP000199226"/>
    </source>
</evidence>
<dbReference type="EMBL" id="FNHH01000003">
    <property type="protein sequence ID" value="SDL91298.1"/>
    <property type="molecule type" value="Genomic_DNA"/>
</dbReference>
<reference evidence="4" key="1">
    <citation type="submission" date="2016-10" db="EMBL/GenBank/DDBJ databases">
        <authorList>
            <person name="Varghese N."/>
            <person name="Submissions S."/>
        </authorList>
    </citation>
    <scope>NUCLEOTIDE SEQUENCE [LARGE SCALE GENOMIC DNA]</scope>
    <source>
        <strain evidence="4">DSM 24536</strain>
    </source>
</reference>
<keyword evidence="4" id="KW-1185">Reference proteome</keyword>
<dbReference type="PANTHER" id="PTHR43794">
    <property type="entry name" value="AMINOHYDROLASE SSNA-RELATED"/>
    <property type="match status" value="1"/>
</dbReference>
<dbReference type="Pfam" id="PF01979">
    <property type="entry name" value="Amidohydro_1"/>
    <property type="match status" value="1"/>
</dbReference>
<gene>
    <name evidence="3" type="ORF">SAMN05421813_103221</name>
</gene>
<protein>
    <submittedName>
        <fullName evidence="3">Cytosine/adenosine deaminase</fullName>
    </submittedName>
</protein>
<organism evidence="3 4">
    <name type="scientific">Daejeonella rubra</name>
    <dbReference type="NCBI Taxonomy" id="990371"/>
    <lineage>
        <taxon>Bacteria</taxon>
        <taxon>Pseudomonadati</taxon>
        <taxon>Bacteroidota</taxon>
        <taxon>Sphingobacteriia</taxon>
        <taxon>Sphingobacteriales</taxon>
        <taxon>Sphingobacteriaceae</taxon>
        <taxon>Daejeonella</taxon>
    </lineage>
</organism>
<dbReference type="InterPro" id="IPR032466">
    <property type="entry name" value="Metal_Hydrolase"/>
</dbReference>
<feature type="domain" description="Amidohydrolase-related" evidence="2">
    <location>
        <begin position="53"/>
        <end position="373"/>
    </location>
</feature>
<dbReference type="InterPro" id="IPR006680">
    <property type="entry name" value="Amidohydro-rel"/>
</dbReference>
<dbReference type="AlphaFoldDB" id="A0A1G9NXJ3"/>
<accession>A0A1G9NXJ3</accession>
<dbReference type="RefSeq" id="WP_090700242.1">
    <property type="nucleotide sequence ID" value="NZ_FNHH01000003.1"/>
</dbReference>
<dbReference type="SUPFAM" id="SSF51556">
    <property type="entry name" value="Metallo-dependent hydrolases"/>
    <property type="match status" value="1"/>
</dbReference>
<sequence>MPRYLSADYIFPASSEPVKDGVVVINDSGEIIDLLDPIQSSEISGTIEHYQGIIVPGFVNSHCHLELSHLHGKIPKGTGLVSFISAVISQRAAEEDQVLAAMKTYDQLMFDNGIVAVGDISNNHLSKSVKQNSQIYYHTFVELLGFDPKKAEIVFQKALDLKADFAPLQASIAPHAPYSVSVELFSLLKKYSQGHDNLFSMHNQESEPENELFLHKTGAFIDFYKMLNLDLSFFEARSQTSLQTLLPLMPVNQKIMLVHNTFTNSEDISAANHSKKNINWCFCPNANLYIEQRLPDIDLFLNSGFNITIGTDSLASNDKLCILSELKTIKEHFSELPSSQIIRWATLNGAEFLGIENKFGSIEKGKTPGLNLISHVNGTEITHLSQIQRLI</sequence>
<dbReference type="STRING" id="990371.SAMN05421813_103221"/>
<evidence type="ECO:0000259" key="2">
    <source>
        <dbReference type="Pfam" id="PF01979"/>
    </source>
</evidence>
<proteinExistence type="predicted"/>
<evidence type="ECO:0000256" key="1">
    <source>
        <dbReference type="ARBA" id="ARBA00022801"/>
    </source>
</evidence>
<keyword evidence="1" id="KW-0378">Hydrolase</keyword>